<evidence type="ECO:0000313" key="2">
    <source>
        <dbReference type="Proteomes" id="UP000827872"/>
    </source>
</evidence>
<dbReference type="EMBL" id="CM037626">
    <property type="protein sequence ID" value="KAH8011696.1"/>
    <property type="molecule type" value="Genomic_DNA"/>
</dbReference>
<evidence type="ECO:0000313" key="1">
    <source>
        <dbReference type="EMBL" id="KAH8011696.1"/>
    </source>
</evidence>
<name>A0ACB8FWY3_9SAUR</name>
<comment type="caution">
    <text evidence="1">The sequence shown here is derived from an EMBL/GenBank/DDBJ whole genome shotgun (WGS) entry which is preliminary data.</text>
</comment>
<proteinExistence type="predicted"/>
<organism evidence="1 2">
    <name type="scientific">Sphaerodactylus townsendi</name>
    <dbReference type="NCBI Taxonomy" id="933632"/>
    <lineage>
        <taxon>Eukaryota</taxon>
        <taxon>Metazoa</taxon>
        <taxon>Chordata</taxon>
        <taxon>Craniata</taxon>
        <taxon>Vertebrata</taxon>
        <taxon>Euteleostomi</taxon>
        <taxon>Lepidosauria</taxon>
        <taxon>Squamata</taxon>
        <taxon>Bifurcata</taxon>
        <taxon>Gekkota</taxon>
        <taxon>Sphaerodactylidae</taxon>
        <taxon>Sphaerodactylus</taxon>
    </lineage>
</organism>
<sequence>MMLAPPPPRPVTEAPLCSLESLFRRSQIPSRRLACTKKQTHYLYFKGGGREVEGYNRPNEQVGLGKAGKVQQRGTLNQHHKGFFRFRSTGKVLRSVDCRCKKRNEALTIKNVNTVDD</sequence>
<gene>
    <name evidence="1" type="ORF">K3G42_005869</name>
</gene>
<dbReference type="Proteomes" id="UP000827872">
    <property type="component" value="Linkage Group LG13"/>
</dbReference>
<protein>
    <submittedName>
        <fullName evidence="1">Uncharacterized protein</fullName>
    </submittedName>
</protein>
<reference evidence="1" key="1">
    <citation type="submission" date="2021-08" db="EMBL/GenBank/DDBJ databases">
        <title>The first chromosome-level gecko genome reveals the dynamic sex chromosomes of Neotropical dwarf geckos (Sphaerodactylidae: Sphaerodactylus).</title>
        <authorList>
            <person name="Pinto B.J."/>
            <person name="Keating S.E."/>
            <person name="Gamble T."/>
        </authorList>
    </citation>
    <scope>NUCLEOTIDE SEQUENCE</scope>
    <source>
        <strain evidence="1">TG3544</strain>
    </source>
</reference>
<keyword evidence="2" id="KW-1185">Reference proteome</keyword>
<accession>A0ACB8FWY3</accession>